<evidence type="ECO:0000313" key="3">
    <source>
        <dbReference type="Proteomes" id="UP000320735"/>
    </source>
</evidence>
<dbReference type="Proteomes" id="UP000320735">
    <property type="component" value="Unassembled WGS sequence"/>
</dbReference>
<dbReference type="PRINTS" id="PR00081">
    <property type="entry name" value="GDHRDH"/>
</dbReference>
<dbReference type="GO" id="GO:0008874">
    <property type="term" value="F:gluconate 5-dehydrogenase activity"/>
    <property type="evidence" value="ECO:0007669"/>
    <property type="project" value="UniProtKB-EC"/>
</dbReference>
<comment type="similarity">
    <text evidence="1">Belongs to the short-chain dehydrogenases/reductases (SDR) family.</text>
</comment>
<protein>
    <submittedName>
        <fullName evidence="2">Gluconate 5-dehydrogenase</fullName>
        <ecNumber evidence="2">1.1.1.69</ecNumber>
    </submittedName>
</protein>
<dbReference type="EC" id="1.1.1.69" evidence="2"/>
<comment type="caution">
    <text evidence="2">The sequence shown here is derived from an EMBL/GenBank/DDBJ whole genome shotgun (WGS) entry which is preliminary data.</text>
</comment>
<dbReference type="Pfam" id="PF13561">
    <property type="entry name" value="adh_short_C2"/>
    <property type="match status" value="1"/>
</dbReference>
<name>A0A5C6B6Y1_9PLAN</name>
<dbReference type="PANTHER" id="PTHR43943">
    <property type="entry name" value="DEHYDROGENASE/REDUCTASE (SDR FAMILY) MEMBER 4"/>
    <property type="match status" value="1"/>
</dbReference>
<dbReference type="OrthoDB" id="9803333at2"/>
<organism evidence="2 3">
    <name type="scientific">Symmachiella macrocystis</name>
    <dbReference type="NCBI Taxonomy" id="2527985"/>
    <lineage>
        <taxon>Bacteria</taxon>
        <taxon>Pseudomonadati</taxon>
        <taxon>Planctomycetota</taxon>
        <taxon>Planctomycetia</taxon>
        <taxon>Planctomycetales</taxon>
        <taxon>Planctomycetaceae</taxon>
        <taxon>Symmachiella</taxon>
    </lineage>
</organism>
<dbReference type="NCBIfam" id="NF005559">
    <property type="entry name" value="PRK07231.1"/>
    <property type="match status" value="1"/>
</dbReference>
<accession>A0A5C6B6Y1</accession>
<evidence type="ECO:0000313" key="2">
    <source>
        <dbReference type="EMBL" id="TWU07046.1"/>
    </source>
</evidence>
<dbReference type="FunFam" id="3.40.50.720:FF:000084">
    <property type="entry name" value="Short-chain dehydrogenase reductase"/>
    <property type="match status" value="1"/>
</dbReference>
<dbReference type="EMBL" id="SJPP01000003">
    <property type="protein sequence ID" value="TWU07046.1"/>
    <property type="molecule type" value="Genomic_DNA"/>
</dbReference>
<dbReference type="PANTHER" id="PTHR43943:SF2">
    <property type="entry name" value="DEHYDROGENASE_REDUCTASE 4"/>
    <property type="match status" value="1"/>
</dbReference>
<dbReference type="SUPFAM" id="SSF51735">
    <property type="entry name" value="NAD(P)-binding Rossmann-fold domains"/>
    <property type="match status" value="1"/>
</dbReference>
<reference evidence="2 3" key="1">
    <citation type="submission" date="2019-02" db="EMBL/GenBank/DDBJ databases">
        <title>Deep-cultivation of Planctomycetes and their phenomic and genomic characterization uncovers novel biology.</title>
        <authorList>
            <person name="Wiegand S."/>
            <person name="Jogler M."/>
            <person name="Boedeker C."/>
            <person name="Pinto D."/>
            <person name="Vollmers J."/>
            <person name="Rivas-Marin E."/>
            <person name="Kohn T."/>
            <person name="Peeters S.H."/>
            <person name="Heuer A."/>
            <person name="Rast P."/>
            <person name="Oberbeckmann S."/>
            <person name="Bunk B."/>
            <person name="Jeske O."/>
            <person name="Meyerdierks A."/>
            <person name="Storesund J.E."/>
            <person name="Kallscheuer N."/>
            <person name="Luecker S."/>
            <person name="Lage O.M."/>
            <person name="Pohl T."/>
            <person name="Merkel B.J."/>
            <person name="Hornburger P."/>
            <person name="Mueller R.-W."/>
            <person name="Bruemmer F."/>
            <person name="Labrenz M."/>
            <person name="Spormann A.M."/>
            <person name="Op Den Camp H."/>
            <person name="Overmann J."/>
            <person name="Amann R."/>
            <person name="Jetten M.S.M."/>
            <person name="Mascher T."/>
            <person name="Medema M.H."/>
            <person name="Devos D.P."/>
            <person name="Kaster A.-K."/>
            <person name="Ovreas L."/>
            <person name="Rohde M."/>
            <person name="Galperin M.Y."/>
            <person name="Jogler C."/>
        </authorList>
    </citation>
    <scope>NUCLEOTIDE SEQUENCE [LARGE SCALE GENOMIC DNA]</scope>
    <source>
        <strain evidence="2 3">CA54</strain>
    </source>
</reference>
<dbReference type="Gene3D" id="3.40.50.720">
    <property type="entry name" value="NAD(P)-binding Rossmann-like Domain"/>
    <property type="match status" value="1"/>
</dbReference>
<evidence type="ECO:0000256" key="1">
    <source>
        <dbReference type="ARBA" id="ARBA00006484"/>
    </source>
</evidence>
<keyword evidence="3" id="KW-1185">Reference proteome</keyword>
<dbReference type="PROSITE" id="PS00061">
    <property type="entry name" value="ADH_SHORT"/>
    <property type="match status" value="1"/>
</dbReference>
<keyword evidence="2" id="KW-0560">Oxidoreductase</keyword>
<gene>
    <name evidence="2" type="primary">gno_2</name>
    <name evidence="2" type="ORF">CA54_54510</name>
</gene>
<dbReference type="RefSeq" id="WP_146373869.1">
    <property type="nucleotide sequence ID" value="NZ_SJPP01000003.1"/>
</dbReference>
<proteinExistence type="inferred from homology"/>
<dbReference type="PRINTS" id="PR00080">
    <property type="entry name" value="SDRFAMILY"/>
</dbReference>
<dbReference type="InterPro" id="IPR002347">
    <property type="entry name" value="SDR_fam"/>
</dbReference>
<dbReference type="InterPro" id="IPR020904">
    <property type="entry name" value="Sc_DH/Rdtase_CS"/>
</dbReference>
<dbReference type="InterPro" id="IPR036291">
    <property type="entry name" value="NAD(P)-bd_dom_sf"/>
</dbReference>
<sequence>MTEPTNNLFDLTDKVALITGSSRGIGLAMASGLAQSGAKVVLCGRKQEGIDEAVKTIRVNGGEATGIPAHMGRDEDLQALVNHAVETFGGVDILVNNAATNPVFGPLLDNDDAAFDKIMEVNVKGPLNLAKLVHPIMVSRGGGSIINVSSIGGLRPEPMLGLYSMSKAALISLTKVMAAEWGGDSVRVNVLCPGLIKTQFSQALWSNEKILNSVVGKLPLKRIAQPEELVGMTVYLASAASSYCTGSVMTVDGGHTI</sequence>
<dbReference type="AlphaFoldDB" id="A0A5C6B6Y1"/>